<comment type="pathway">
    <text evidence="2">Amino-acid biosynthesis; L-methionine biosynthesis via salvage pathway; L-methionine from S-methyl-5-thio-alpha-D-ribose 1-phosphate: step 1/6.</text>
</comment>
<dbReference type="PANTHER" id="PTHR43475">
    <property type="entry name" value="METHYLTHIORIBOSE-1-PHOSPHATE ISOMERASE"/>
    <property type="match status" value="1"/>
</dbReference>
<dbReference type="HAMAP" id="MF_01678">
    <property type="entry name" value="Salvage_MtnA"/>
    <property type="match status" value="1"/>
</dbReference>
<keyword evidence="2" id="KW-0028">Amino-acid biosynthesis</keyword>
<keyword evidence="2" id="KW-0539">Nucleus</keyword>
<dbReference type="EMBL" id="JBBPBM010000023">
    <property type="protein sequence ID" value="KAK8545265.1"/>
    <property type="molecule type" value="Genomic_DNA"/>
</dbReference>
<keyword evidence="4" id="KW-1185">Reference proteome</keyword>
<gene>
    <name evidence="3" type="ORF">V6N12_026102</name>
</gene>
<comment type="subcellular location">
    <subcellularLocation>
        <location evidence="2">Cytoplasm</location>
    </subcellularLocation>
    <subcellularLocation>
        <location evidence="2">Nucleus</location>
    </subcellularLocation>
</comment>
<comment type="caution">
    <text evidence="3">The sequence shown here is derived from an EMBL/GenBank/DDBJ whole genome shotgun (WGS) entry which is preliminary data.</text>
</comment>
<dbReference type="NCBIfam" id="TIGR00512">
    <property type="entry name" value="salvage_mtnA"/>
    <property type="match status" value="1"/>
</dbReference>
<accession>A0ABR2DTX0</accession>
<dbReference type="SUPFAM" id="SSF100950">
    <property type="entry name" value="NagB/RpiA/CoA transferase-like"/>
    <property type="match status" value="1"/>
</dbReference>
<dbReference type="InterPro" id="IPR000649">
    <property type="entry name" value="IF-2B-related"/>
</dbReference>
<feature type="site" description="Transition state stabilizer" evidence="2">
    <location>
        <position position="181"/>
    </location>
</feature>
<comment type="catalytic activity">
    <reaction evidence="2">
        <text>5-(methylsulfanyl)-alpha-D-ribose 1-phosphate = 5-(methylsulfanyl)-D-ribulose 1-phosphate</text>
        <dbReference type="Rhea" id="RHEA:19989"/>
        <dbReference type="ChEBI" id="CHEBI:58533"/>
        <dbReference type="ChEBI" id="CHEBI:58548"/>
        <dbReference type="EC" id="5.3.1.23"/>
    </reaction>
</comment>
<dbReference type="Gene3D" id="1.20.120.420">
    <property type="entry name" value="translation initiation factor eif-2b, domain 1"/>
    <property type="match status" value="1"/>
</dbReference>
<proteinExistence type="inferred from homology"/>
<dbReference type="InterPro" id="IPR037171">
    <property type="entry name" value="NagB/RpiA_transferase-like"/>
</dbReference>
<evidence type="ECO:0000256" key="1">
    <source>
        <dbReference type="ARBA" id="ARBA00023235"/>
    </source>
</evidence>
<protein>
    <recommendedName>
        <fullName evidence="2">Methylthioribose-1-phosphate isomerase</fullName>
        <shortName evidence="2">M1Pi</shortName>
        <shortName evidence="2">MTR-1-P isomerase</shortName>
        <ecNumber evidence="2">5.3.1.23</ecNumber>
    </recommendedName>
    <alternativeName>
        <fullName evidence="2">S-methyl-5-thioribose-1-phosphate isomerase</fullName>
    </alternativeName>
    <alternativeName>
        <fullName evidence="2">Translation initiation factor eIF-2B subunit alpha/beta/delta-like protein</fullName>
    </alternativeName>
</protein>
<dbReference type="NCBIfam" id="NF004326">
    <property type="entry name" value="PRK05720.1"/>
    <property type="match status" value="1"/>
</dbReference>
<reference evidence="3 4" key="1">
    <citation type="journal article" date="2024" name="G3 (Bethesda)">
        <title>Genome assembly of Hibiscus sabdariffa L. provides insights into metabolisms of medicinal natural products.</title>
        <authorList>
            <person name="Kim T."/>
        </authorList>
    </citation>
    <scope>NUCLEOTIDE SEQUENCE [LARGE SCALE GENOMIC DNA]</scope>
    <source>
        <strain evidence="3">TK-2024</strain>
        <tissue evidence="3">Old leaves</tissue>
    </source>
</reference>
<keyword evidence="2" id="KW-0963">Cytoplasm</keyword>
<feature type="active site" description="Proton donor" evidence="2">
    <location>
        <position position="261"/>
    </location>
</feature>
<dbReference type="PANTHER" id="PTHR43475:SF1">
    <property type="entry name" value="METHYLTHIORIBOSE-1-PHOSPHATE ISOMERASE"/>
    <property type="match status" value="1"/>
</dbReference>
<dbReference type="InterPro" id="IPR027363">
    <property type="entry name" value="M1Pi_N"/>
</dbReference>
<organism evidence="3 4">
    <name type="scientific">Hibiscus sabdariffa</name>
    <name type="common">roselle</name>
    <dbReference type="NCBI Taxonomy" id="183260"/>
    <lineage>
        <taxon>Eukaryota</taxon>
        <taxon>Viridiplantae</taxon>
        <taxon>Streptophyta</taxon>
        <taxon>Embryophyta</taxon>
        <taxon>Tracheophyta</taxon>
        <taxon>Spermatophyta</taxon>
        <taxon>Magnoliopsida</taxon>
        <taxon>eudicotyledons</taxon>
        <taxon>Gunneridae</taxon>
        <taxon>Pentapetalae</taxon>
        <taxon>rosids</taxon>
        <taxon>malvids</taxon>
        <taxon>Malvales</taxon>
        <taxon>Malvaceae</taxon>
        <taxon>Malvoideae</taxon>
        <taxon>Hibiscus</taxon>
    </lineage>
</organism>
<comment type="function">
    <text evidence="2">Catalyzes the interconversion of methylthioribose-1-phosphate (MTR-1-P) into methylthioribulose-1-phosphate (MTRu-1-P).</text>
</comment>
<keyword evidence="1 2" id="KW-0413">Isomerase</keyword>
<dbReference type="InterPro" id="IPR042529">
    <property type="entry name" value="IF_2B-like_C"/>
</dbReference>
<dbReference type="EC" id="5.3.1.23" evidence="2"/>
<keyword evidence="2" id="KW-0486">Methionine biosynthesis</keyword>
<name>A0ABR2DTX0_9ROSI</name>
<sequence length="383" mass="40585">MAPDSKPMDGLAVDNTLRAICYKRGSLQLLDQRKLPLETVYLDIQGSIDGWNGIRDMVVRGAPAIAIAAALSLAVEVANLKDFNGTSRDAASFLETKLEYLVSSRPTAVNLSDAAIKLKEIISKAASTAMVADSVFQAYIEAAEIMLDDDVATNKAIGSHGASFLQQQQNNSKKFSVLTHCNTGSLATAGYGTALGVIRALHAEGVLERAYCTETRPFNQGSRLTAFELVHEKIPATLIADSAAAALMKEGRVSAVIVGADRVTANGDTANKIGTYSLALCALHHHIPFYVAAPITSIDLSLSTGKEIVIEERSAKELLHSRGGLGEQVAASGISVWNPAFDVTPANLIAGIITEKGVITKNDMKDAFDIKDFIAKALGKSTV</sequence>
<evidence type="ECO:0000313" key="4">
    <source>
        <dbReference type="Proteomes" id="UP001472677"/>
    </source>
</evidence>
<dbReference type="InterPro" id="IPR011559">
    <property type="entry name" value="Initiation_fac_2B_a/b/d"/>
</dbReference>
<dbReference type="InterPro" id="IPR005251">
    <property type="entry name" value="IF-M1Pi"/>
</dbReference>
<evidence type="ECO:0000313" key="3">
    <source>
        <dbReference type="EMBL" id="KAK8545265.1"/>
    </source>
</evidence>
<dbReference type="Pfam" id="PF01008">
    <property type="entry name" value="IF-2B"/>
    <property type="match status" value="1"/>
</dbReference>
<comment type="similarity">
    <text evidence="2">Belongs to the eIF-2B alpha/beta/delta subunits family. MtnA subfamily.</text>
</comment>
<evidence type="ECO:0000256" key="2">
    <source>
        <dbReference type="HAMAP-Rule" id="MF_03119"/>
    </source>
</evidence>
<dbReference type="Gene3D" id="3.40.50.10470">
    <property type="entry name" value="Translation initiation factor eif-2b, domain 2"/>
    <property type="match status" value="1"/>
</dbReference>
<dbReference type="Proteomes" id="UP001472677">
    <property type="component" value="Unassembled WGS sequence"/>
</dbReference>
<dbReference type="NCBIfam" id="TIGR00524">
    <property type="entry name" value="eIF-2B_rel"/>
    <property type="match status" value="1"/>
</dbReference>